<proteinExistence type="predicted"/>
<feature type="transmembrane region" description="Helical" evidence="1">
    <location>
        <begin position="36"/>
        <end position="52"/>
    </location>
</feature>
<feature type="transmembrane region" description="Helical" evidence="1">
    <location>
        <begin position="7"/>
        <end position="30"/>
    </location>
</feature>
<keyword evidence="1" id="KW-0472">Membrane</keyword>
<accession>A0A8D8SCF6</accession>
<name>A0A8D8SCF6_9HEMI</name>
<dbReference type="EMBL" id="HBUF01211463">
    <property type="protein sequence ID" value="CAG6665700.1"/>
    <property type="molecule type" value="Transcribed_RNA"/>
</dbReference>
<evidence type="ECO:0000256" key="1">
    <source>
        <dbReference type="SAM" id="Phobius"/>
    </source>
</evidence>
<protein>
    <submittedName>
        <fullName evidence="2">Uncharacterized protein</fullName>
    </submittedName>
</protein>
<keyword evidence="1" id="KW-1133">Transmembrane helix</keyword>
<sequence>MGEASNYRYLVSVLMMFCYLSLFFSLFIYLYHALCFHYFVLLLLFIWLNISYHSNVDIEMDEGFTLQALLQTKPTTHVSQENRKWKNEKWKVQNVQIQIIIVCFN</sequence>
<dbReference type="AlphaFoldDB" id="A0A8D8SCF6"/>
<keyword evidence="1" id="KW-0812">Transmembrane</keyword>
<reference evidence="2" key="1">
    <citation type="submission" date="2021-05" db="EMBL/GenBank/DDBJ databases">
        <authorList>
            <person name="Alioto T."/>
            <person name="Alioto T."/>
            <person name="Gomez Garrido J."/>
        </authorList>
    </citation>
    <scope>NUCLEOTIDE SEQUENCE</scope>
</reference>
<organism evidence="2">
    <name type="scientific">Cacopsylla melanoneura</name>
    <dbReference type="NCBI Taxonomy" id="428564"/>
    <lineage>
        <taxon>Eukaryota</taxon>
        <taxon>Metazoa</taxon>
        <taxon>Ecdysozoa</taxon>
        <taxon>Arthropoda</taxon>
        <taxon>Hexapoda</taxon>
        <taxon>Insecta</taxon>
        <taxon>Pterygota</taxon>
        <taxon>Neoptera</taxon>
        <taxon>Paraneoptera</taxon>
        <taxon>Hemiptera</taxon>
        <taxon>Sternorrhyncha</taxon>
        <taxon>Psylloidea</taxon>
        <taxon>Psyllidae</taxon>
        <taxon>Psyllinae</taxon>
        <taxon>Cacopsylla</taxon>
    </lineage>
</organism>
<evidence type="ECO:0000313" key="2">
    <source>
        <dbReference type="EMBL" id="CAG6665700.1"/>
    </source>
</evidence>